<evidence type="ECO:0000256" key="7">
    <source>
        <dbReference type="ARBA" id="ARBA00023014"/>
    </source>
</evidence>
<dbReference type="Proteomes" id="UP000603545">
    <property type="component" value="Unassembled WGS sequence"/>
</dbReference>
<dbReference type="EMBL" id="JACNLL010000038">
    <property type="protein sequence ID" value="MBC8199182.1"/>
    <property type="molecule type" value="Genomic_DNA"/>
</dbReference>
<dbReference type="GO" id="GO:0016625">
    <property type="term" value="F:oxidoreductase activity, acting on the aldehyde or oxo group of donors, iron-sulfur protein as acceptor"/>
    <property type="evidence" value="ECO:0007669"/>
    <property type="project" value="InterPro"/>
</dbReference>
<dbReference type="InterPro" id="IPR013983">
    <property type="entry name" value="Ald_Fedxn_OxRdtase_N"/>
</dbReference>
<evidence type="ECO:0000256" key="4">
    <source>
        <dbReference type="ARBA" id="ARBA00022723"/>
    </source>
</evidence>
<dbReference type="Pfam" id="PF01314">
    <property type="entry name" value="AFOR_C"/>
    <property type="match status" value="1"/>
</dbReference>
<dbReference type="InterPro" id="IPR013985">
    <property type="entry name" value="Ald_Fedxn_OxRdtase_dom3"/>
</dbReference>
<comment type="cofactor">
    <cofactor evidence="8">
        <name>tungstopterin</name>
        <dbReference type="ChEBI" id="CHEBI:30402"/>
    </cofactor>
</comment>
<gene>
    <name evidence="10" type="ORF">H8E80_03930</name>
</gene>
<dbReference type="Gene3D" id="1.10.569.10">
    <property type="entry name" value="Aldehyde Ferredoxin Oxidoreductase Protein, subunit A, domain 2"/>
    <property type="match status" value="1"/>
</dbReference>
<evidence type="ECO:0000256" key="3">
    <source>
        <dbReference type="ARBA" id="ARBA00022485"/>
    </source>
</evidence>
<evidence type="ECO:0000256" key="1">
    <source>
        <dbReference type="ARBA" id="ARBA00001966"/>
    </source>
</evidence>
<keyword evidence="6" id="KW-0408">Iron</keyword>
<accession>A0A8J6T6M4</accession>
<dbReference type="InterPro" id="IPR013984">
    <property type="entry name" value="Ald_Fedxn_OxRdtase_dom2"/>
</dbReference>
<dbReference type="InterPro" id="IPR036503">
    <property type="entry name" value="Ald_Fedxn_OxRdtase_N_sf"/>
</dbReference>
<dbReference type="GO" id="GO:0009055">
    <property type="term" value="F:electron transfer activity"/>
    <property type="evidence" value="ECO:0007669"/>
    <property type="project" value="InterPro"/>
</dbReference>
<evidence type="ECO:0000256" key="5">
    <source>
        <dbReference type="ARBA" id="ARBA00023002"/>
    </source>
</evidence>
<keyword evidence="5" id="KW-0560">Oxidoreductase</keyword>
<dbReference type="SMART" id="SM00790">
    <property type="entry name" value="AFOR_N"/>
    <property type="match status" value="1"/>
</dbReference>
<evidence type="ECO:0000313" key="10">
    <source>
        <dbReference type="EMBL" id="MBC8199182.1"/>
    </source>
</evidence>
<dbReference type="Pfam" id="PF02730">
    <property type="entry name" value="AFOR_N"/>
    <property type="match status" value="1"/>
</dbReference>
<proteinExistence type="inferred from homology"/>
<comment type="similarity">
    <text evidence="2">Belongs to the AOR/FOR family.</text>
</comment>
<comment type="cofactor">
    <cofactor evidence="1">
        <name>[4Fe-4S] cluster</name>
        <dbReference type="ChEBI" id="CHEBI:49883"/>
    </cofactor>
</comment>
<dbReference type="PANTHER" id="PTHR30038:SF9">
    <property type="entry name" value="ALDEHYDE FERREDOXIN OXIDOREDUCTASE"/>
    <property type="match status" value="1"/>
</dbReference>
<keyword evidence="4" id="KW-0479">Metal-binding</keyword>
<evidence type="ECO:0000256" key="8">
    <source>
        <dbReference type="ARBA" id="ARBA00049934"/>
    </source>
</evidence>
<sequence length="589" mass="65220">MYGFYGRILKVDLSTQRFDITTIDEKIYCRYLGGKGLASYLLYTLNPEGVDPLSPANCLIFATGPVTGSVIWGSSRYGVFTKSPQTGLYSESYSGGRVPEAIDSTGFDAIVVMGKSKKPAVLEVHPEGAVFHDAGDIWGMETYEAEDAVNQRFGIAGGKTKKTGSVVIGPAGEKLVCFAVIENDYWRCAGRTGVGTVMGSKNLKAIVFKGDKRRLLFDKENIKIFSRQVAEKSKNNPSALAFKSWGTPNMVRTANLAGAFPTRYWAEGFFDGWENISAQALHERCSVKPHACPKCFISCGRMTTVVSGRHAGLKIEGPEYETIYAFGGLCLIDSIEEIAYLNDICDRLGMDTITAGNLCGFTIEAARKKRLKLNIDYGDVDGIAGLLKMIAKREGIGDVLARGIRYAAKEWNLEDLAVHVKGLEPPGYDPRSLKGSGLGFAVSDRGACHLRATFHNPELTGLIDPDIVKDKAKLFVDFEDRLTIMDVLILCRFYRDQCSWEGLSQLIQITTGLKESKESLQKRAAEITDLIRCFNIREGLRPEDDNLPERLYKKFHKTKSGITKDELKAMLKDYYNLRGWNQNGMPKVK</sequence>
<dbReference type="GO" id="GO:0046872">
    <property type="term" value="F:metal ion binding"/>
    <property type="evidence" value="ECO:0007669"/>
    <property type="project" value="UniProtKB-KW"/>
</dbReference>
<dbReference type="Gene3D" id="3.60.9.10">
    <property type="entry name" value="Aldehyde ferredoxin oxidoreductase, N-terminal domain"/>
    <property type="match status" value="1"/>
</dbReference>
<dbReference type="SUPFAM" id="SSF48310">
    <property type="entry name" value="Aldehyde ferredoxin oxidoreductase, C-terminal domains"/>
    <property type="match status" value="1"/>
</dbReference>
<reference evidence="10 11" key="1">
    <citation type="submission" date="2020-08" db="EMBL/GenBank/DDBJ databases">
        <title>Bridging the membrane lipid divide: bacteria of the FCB group superphylum have the potential to synthesize archaeal ether lipids.</title>
        <authorList>
            <person name="Villanueva L."/>
            <person name="Von Meijenfeldt F.A.B."/>
            <person name="Westbye A.B."/>
            <person name="Yadav S."/>
            <person name="Hopmans E.C."/>
            <person name="Dutilh B.E."/>
            <person name="Sinninghe Damste J.S."/>
        </authorList>
    </citation>
    <scope>NUCLEOTIDE SEQUENCE [LARGE SCALE GENOMIC DNA]</scope>
    <source>
        <strain evidence="10">NIOZ-UU82</strain>
    </source>
</reference>
<organism evidence="10 11">
    <name type="scientific">Candidatus Desulfaltia bathyphila</name>
    <dbReference type="NCBI Taxonomy" id="2841697"/>
    <lineage>
        <taxon>Bacteria</taxon>
        <taxon>Pseudomonadati</taxon>
        <taxon>Thermodesulfobacteriota</taxon>
        <taxon>Desulfobacteria</taxon>
        <taxon>Desulfobacterales</taxon>
        <taxon>Desulfobacterales incertae sedis</taxon>
        <taxon>Candidatus Desulfaltia</taxon>
    </lineage>
</organism>
<evidence type="ECO:0000256" key="6">
    <source>
        <dbReference type="ARBA" id="ARBA00023004"/>
    </source>
</evidence>
<evidence type="ECO:0000313" key="11">
    <source>
        <dbReference type="Proteomes" id="UP000603545"/>
    </source>
</evidence>
<dbReference type="InterPro" id="IPR051919">
    <property type="entry name" value="W-dependent_AOR"/>
</dbReference>
<keyword evidence="3" id="KW-0004">4Fe-4S</keyword>
<protein>
    <submittedName>
        <fullName evidence="10">Aldehyde ferredoxin oxidoreductase family protein</fullName>
    </submittedName>
</protein>
<dbReference type="InterPro" id="IPR001203">
    <property type="entry name" value="OxRdtase_Ald_Fedxn_C"/>
</dbReference>
<evidence type="ECO:0000256" key="2">
    <source>
        <dbReference type="ARBA" id="ARBA00011032"/>
    </source>
</evidence>
<dbReference type="PANTHER" id="PTHR30038">
    <property type="entry name" value="ALDEHYDE FERREDOXIN OXIDOREDUCTASE"/>
    <property type="match status" value="1"/>
</dbReference>
<evidence type="ECO:0000259" key="9">
    <source>
        <dbReference type="SMART" id="SM00790"/>
    </source>
</evidence>
<dbReference type="Gene3D" id="1.10.599.10">
    <property type="entry name" value="Aldehyde Ferredoxin Oxidoreductase Protein, subunit A, domain 3"/>
    <property type="match status" value="1"/>
</dbReference>
<dbReference type="InterPro" id="IPR036021">
    <property type="entry name" value="Tungsten_al_ferr_oxy-like_C"/>
</dbReference>
<dbReference type="GO" id="GO:0051539">
    <property type="term" value="F:4 iron, 4 sulfur cluster binding"/>
    <property type="evidence" value="ECO:0007669"/>
    <property type="project" value="UniProtKB-KW"/>
</dbReference>
<dbReference type="AlphaFoldDB" id="A0A8J6T6M4"/>
<dbReference type="SUPFAM" id="SSF56228">
    <property type="entry name" value="Aldehyde ferredoxin oxidoreductase, N-terminal domain"/>
    <property type="match status" value="1"/>
</dbReference>
<keyword evidence="7" id="KW-0411">Iron-sulfur</keyword>
<feature type="domain" description="Aldehyde ferredoxin oxidoreductase N-terminal" evidence="9">
    <location>
        <begin position="4"/>
        <end position="212"/>
    </location>
</feature>
<name>A0A8J6T6M4_9BACT</name>
<comment type="caution">
    <text evidence="10">The sequence shown here is derived from an EMBL/GenBank/DDBJ whole genome shotgun (WGS) entry which is preliminary data.</text>
</comment>